<reference evidence="3" key="1">
    <citation type="submission" date="2022-10" db="EMBL/GenBank/DDBJ databases">
        <authorList>
            <person name="Yu W.X."/>
        </authorList>
    </citation>
    <scope>NUCLEOTIDE SEQUENCE</scope>
    <source>
        <strain evidence="3">AAT</strain>
    </source>
</reference>
<dbReference type="InterPro" id="IPR002559">
    <property type="entry name" value="Transposase_11"/>
</dbReference>
<evidence type="ECO:0000259" key="1">
    <source>
        <dbReference type="Pfam" id="PF01609"/>
    </source>
</evidence>
<gene>
    <name evidence="3" type="ORF">OM075_25265</name>
</gene>
<evidence type="ECO:0000313" key="4">
    <source>
        <dbReference type="Proteomes" id="UP001209229"/>
    </source>
</evidence>
<protein>
    <submittedName>
        <fullName evidence="3">DUF4372 domain-containing protein</fullName>
    </submittedName>
</protein>
<dbReference type="InterPro" id="IPR025399">
    <property type="entry name" value="DUF4372"/>
</dbReference>
<keyword evidence="4" id="KW-1185">Reference proteome</keyword>
<dbReference type="GO" id="GO:0004803">
    <property type="term" value="F:transposase activity"/>
    <property type="evidence" value="ECO:0007669"/>
    <property type="project" value="InterPro"/>
</dbReference>
<dbReference type="PANTHER" id="PTHR33258:SF1">
    <property type="entry name" value="TRANSPOSASE INSL FOR INSERTION SEQUENCE ELEMENT IS186A-RELATED"/>
    <property type="match status" value="1"/>
</dbReference>
<feature type="non-terminal residue" evidence="3">
    <location>
        <position position="223"/>
    </location>
</feature>
<organism evidence="3 4">
    <name type="scientific">Plebeiibacterium sediminum</name>
    <dbReference type="NCBI Taxonomy" id="2992112"/>
    <lineage>
        <taxon>Bacteria</taxon>
        <taxon>Pseudomonadati</taxon>
        <taxon>Bacteroidota</taxon>
        <taxon>Bacteroidia</taxon>
        <taxon>Marinilabiliales</taxon>
        <taxon>Marinilabiliaceae</taxon>
        <taxon>Plebeiibacterium</taxon>
    </lineage>
</organism>
<dbReference type="AlphaFoldDB" id="A0AAE3M9K6"/>
<dbReference type="EMBL" id="JAPDPJ010000231">
    <property type="protein sequence ID" value="MCW3789791.1"/>
    <property type="molecule type" value="Genomic_DNA"/>
</dbReference>
<dbReference type="GO" id="GO:0006313">
    <property type="term" value="P:DNA transposition"/>
    <property type="evidence" value="ECO:0007669"/>
    <property type="project" value="InterPro"/>
</dbReference>
<dbReference type="SUPFAM" id="SSF53098">
    <property type="entry name" value="Ribonuclease H-like"/>
    <property type="match status" value="1"/>
</dbReference>
<accession>A0AAE3M9K6</accession>
<dbReference type="Proteomes" id="UP001209229">
    <property type="component" value="Unassembled WGS sequence"/>
</dbReference>
<proteinExistence type="predicted"/>
<dbReference type="Pfam" id="PF01609">
    <property type="entry name" value="DDE_Tnp_1"/>
    <property type="match status" value="1"/>
</dbReference>
<dbReference type="GO" id="GO:0003677">
    <property type="term" value="F:DNA binding"/>
    <property type="evidence" value="ECO:0007669"/>
    <property type="project" value="InterPro"/>
</dbReference>
<dbReference type="InterPro" id="IPR012337">
    <property type="entry name" value="RNaseH-like_sf"/>
</dbReference>
<comment type="caution">
    <text evidence="3">The sequence shown here is derived from an EMBL/GenBank/DDBJ whole genome shotgun (WGS) entry which is preliminary data.</text>
</comment>
<evidence type="ECO:0000313" key="3">
    <source>
        <dbReference type="EMBL" id="MCW3789791.1"/>
    </source>
</evidence>
<feature type="domain" description="DUF4372" evidence="2">
    <location>
        <begin position="6"/>
        <end position="62"/>
    </location>
</feature>
<sequence>MLKVVDIPSLVKQHNSDRYYKAFKTKTHIITMLFGIFSRCDSMTEICEGMRALGGKLNHLGLEKAPAKSTAGDGLRNRDNRFFESLYFDLVKKYQTFLSDSRTYGLTFKEVLLIDSTTIRLFSDVLKGVGRNPKGDGKKKGGLKVHMLIDAVQSVGRFVKVTAAKVHDKNFLKSLELISHSMIVFDKAYNYYHQFALWTHQQVYFVTRLKKNAVYTIIETHKT</sequence>
<dbReference type="RefSeq" id="WP_301193334.1">
    <property type="nucleotide sequence ID" value="NZ_JAPDPJ010000231.1"/>
</dbReference>
<name>A0AAE3M9K6_9BACT</name>
<dbReference type="PANTHER" id="PTHR33258">
    <property type="entry name" value="TRANSPOSASE INSL FOR INSERTION SEQUENCE ELEMENT IS186A-RELATED"/>
    <property type="match status" value="1"/>
</dbReference>
<dbReference type="Pfam" id="PF14294">
    <property type="entry name" value="DUF4372"/>
    <property type="match status" value="1"/>
</dbReference>
<feature type="domain" description="Transposase IS4-like" evidence="1">
    <location>
        <begin position="108"/>
        <end position="216"/>
    </location>
</feature>
<evidence type="ECO:0000259" key="2">
    <source>
        <dbReference type="Pfam" id="PF14294"/>
    </source>
</evidence>